<sequence>MSSTPERPRGPWWAPPIIAGIVQALTRVFVEAVKEWWQGSGPL</sequence>
<dbReference type="Proteomes" id="UP001432401">
    <property type="component" value="Unassembled WGS sequence"/>
</dbReference>
<organism evidence="1 2">
    <name type="scientific">Nocardiopsis tropica</name>
    <dbReference type="NCBI Taxonomy" id="109330"/>
    <lineage>
        <taxon>Bacteria</taxon>
        <taxon>Bacillati</taxon>
        <taxon>Actinomycetota</taxon>
        <taxon>Actinomycetes</taxon>
        <taxon>Streptosporangiales</taxon>
        <taxon>Nocardiopsidaceae</taxon>
        <taxon>Nocardiopsis</taxon>
    </lineage>
</organism>
<protein>
    <submittedName>
        <fullName evidence="1">Uncharacterized protein</fullName>
    </submittedName>
</protein>
<evidence type="ECO:0000313" key="2">
    <source>
        <dbReference type="Proteomes" id="UP001432401"/>
    </source>
</evidence>
<evidence type="ECO:0000313" key="1">
    <source>
        <dbReference type="EMBL" id="MES0838445.1"/>
    </source>
</evidence>
<proteinExistence type="predicted"/>
<comment type="caution">
    <text evidence="1">The sequence shown here is derived from an EMBL/GenBank/DDBJ whole genome shotgun (WGS) entry which is preliminary data.</text>
</comment>
<reference evidence="1 2" key="1">
    <citation type="submission" date="2024-06" db="EMBL/GenBank/DDBJ databases">
        <authorList>
            <person name="Bataeva Y.V."/>
            <person name="Grigorian L.N."/>
            <person name="Solomentsev V.I."/>
        </authorList>
    </citation>
    <scope>NUCLEOTIDE SEQUENCE [LARGE SCALE GENOMIC DNA]</scope>
    <source>
        <strain evidence="2">SCPM-O-B-12605 (RCAM04882)</strain>
    </source>
</reference>
<accession>A0ABV2A509</accession>
<dbReference type="EMBL" id="JBEQNB010000032">
    <property type="protein sequence ID" value="MES0838445.1"/>
    <property type="molecule type" value="Genomic_DNA"/>
</dbReference>
<name>A0ABV2A509_9ACTN</name>
<keyword evidence="2" id="KW-1185">Reference proteome</keyword>
<dbReference type="RefSeq" id="WP_352987290.1">
    <property type="nucleotide sequence ID" value="NZ_JBEQNA010000024.1"/>
</dbReference>
<gene>
    <name evidence="1" type="ORF">ABUK86_32090</name>
</gene>